<evidence type="ECO:0000259" key="2">
    <source>
        <dbReference type="Pfam" id="PF20167"/>
    </source>
</evidence>
<dbReference type="Gramene" id="PGSC0003DMT400097202">
    <property type="protein sequence ID" value="PGSC0003DMT400097202"/>
    <property type="gene ID" value="PGSC0003DMG400046773"/>
</dbReference>
<dbReference type="PANTHER" id="PTHR33180:SF31">
    <property type="entry name" value="POLYPROTEIN PROTEIN"/>
    <property type="match status" value="1"/>
</dbReference>
<dbReference type="PaxDb" id="4113-PGSC0003DMT400097202"/>
<dbReference type="EnsemblPlants" id="PGSC0003DMT400097202">
    <property type="protein sequence ID" value="PGSC0003DMT400097202"/>
    <property type="gene ID" value="PGSC0003DMG400046773"/>
</dbReference>
<dbReference type="PANTHER" id="PTHR33180">
    <property type="entry name" value="PHOTOSYSTEM II CP43 REACTION CENTER PROTEIN"/>
    <property type="match status" value="1"/>
</dbReference>
<evidence type="ECO:0000313" key="4">
    <source>
        <dbReference type="Proteomes" id="UP000011115"/>
    </source>
</evidence>
<reference evidence="4" key="1">
    <citation type="journal article" date="2011" name="Nature">
        <title>Genome sequence and analysis of the tuber crop potato.</title>
        <authorList>
            <consortium name="The Potato Genome Sequencing Consortium"/>
        </authorList>
    </citation>
    <scope>NUCLEOTIDE SEQUENCE [LARGE SCALE GENOMIC DNA]</scope>
    <source>
        <strain evidence="4">cv. DM1-3 516 R44</strain>
    </source>
</reference>
<feature type="compositionally biased region" description="Basic and acidic residues" evidence="1">
    <location>
        <begin position="76"/>
        <end position="85"/>
    </location>
</feature>
<keyword evidence="4" id="KW-1185">Reference proteome</keyword>
<feature type="region of interest" description="Disordered" evidence="1">
    <location>
        <begin position="43"/>
        <end position="85"/>
    </location>
</feature>
<dbReference type="AlphaFoldDB" id="M1E044"/>
<dbReference type="HOGENOM" id="CLU_029307_5_0_1"/>
<feature type="compositionally biased region" description="Basic and acidic residues" evidence="1">
    <location>
        <begin position="44"/>
        <end position="53"/>
    </location>
</feature>
<dbReference type="Proteomes" id="UP000011115">
    <property type="component" value="Unassembled WGS sequence"/>
</dbReference>
<dbReference type="InParanoid" id="M1E044"/>
<name>M1E044_SOLTU</name>
<accession>M1E044</accession>
<protein>
    <recommendedName>
        <fullName evidence="2">Putative plant transposon protein domain-containing protein</fullName>
    </recommendedName>
</protein>
<sequence>MHCNFWRDSLCSPNIVGNSPKGPSHRRHAIFLEIFEANSFGEPDLARQRDSATRRPGIIEPPKGGKGKGKIPVFETPDHSFDRDRESVDSQATLFKTDDDQPHSLEGRYSAVRDTLQFHQFEQFTRPQGPYIPTCVREFYTTYKELVPKGKKKASAFRPVKSIMVWRKKVGCSSDHINTILDRALGATLAYEGLPIT</sequence>
<evidence type="ECO:0000256" key="1">
    <source>
        <dbReference type="SAM" id="MobiDB-lite"/>
    </source>
</evidence>
<feature type="domain" description="Putative plant transposon protein" evidence="2">
    <location>
        <begin position="118"/>
        <end position="181"/>
    </location>
</feature>
<organism evidence="3 4">
    <name type="scientific">Solanum tuberosum</name>
    <name type="common">Potato</name>
    <dbReference type="NCBI Taxonomy" id="4113"/>
    <lineage>
        <taxon>Eukaryota</taxon>
        <taxon>Viridiplantae</taxon>
        <taxon>Streptophyta</taxon>
        <taxon>Embryophyta</taxon>
        <taxon>Tracheophyta</taxon>
        <taxon>Spermatophyta</taxon>
        <taxon>Magnoliopsida</taxon>
        <taxon>eudicotyledons</taxon>
        <taxon>Gunneridae</taxon>
        <taxon>Pentapetalae</taxon>
        <taxon>asterids</taxon>
        <taxon>lamiids</taxon>
        <taxon>Solanales</taxon>
        <taxon>Solanaceae</taxon>
        <taxon>Solanoideae</taxon>
        <taxon>Solaneae</taxon>
        <taxon>Solanum</taxon>
    </lineage>
</organism>
<reference evidence="3" key="2">
    <citation type="submission" date="2015-06" db="UniProtKB">
        <authorList>
            <consortium name="EnsemblPlants"/>
        </authorList>
    </citation>
    <scope>IDENTIFICATION</scope>
    <source>
        <strain evidence="3">DM1-3 516 R44</strain>
    </source>
</reference>
<dbReference type="Pfam" id="PF20167">
    <property type="entry name" value="Transposase_32"/>
    <property type="match status" value="1"/>
</dbReference>
<proteinExistence type="predicted"/>
<evidence type="ECO:0000313" key="3">
    <source>
        <dbReference type="EnsemblPlants" id="PGSC0003DMT400097202"/>
    </source>
</evidence>
<dbReference type="InterPro" id="IPR046796">
    <property type="entry name" value="Transposase_32_dom"/>
</dbReference>